<accession>A0ACC1BP31</accession>
<dbReference type="EMBL" id="CM047899">
    <property type="protein sequence ID" value="KAJ0100811.1"/>
    <property type="molecule type" value="Genomic_DNA"/>
</dbReference>
<evidence type="ECO:0000313" key="1">
    <source>
        <dbReference type="EMBL" id="KAJ0100811.1"/>
    </source>
</evidence>
<proteinExistence type="predicted"/>
<dbReference type="Proteomes" id="UP001164250">
    <property type="component" value="Chromosome 3"/>
</dbReference>
<name>A0ACC1BP31_9ROSI</name>
<evidence type="ECO:0000313" key="2">
    <source>
        <dbReference type="Proteomes" id="UP001164250"/>
    </source>
</evidence>
<comment type="caution">
    <text evidence="1">The sequence shown here is derived from an EMBL/GenBank/DDBJ whole genome shotgun (WGS) entry which is preliminary data.</text>
</comment>
<gene>
    <name evidence="1" type="ORF">Patl1_04366</name>
</gene>
<keyword evidence="2" id="KW-1185">Reference proteome</keyword>
<organism evidence="1 2">
    <name type="scientific">Pistacia atlantica</name>
    <dbReference type="NCBI Taxonomy" id="434234"/>
    <lineage>
        <taxon>Eukaryota</taxon>
        <taxon>Viridiplantae</taxon>
        <taxon>Streptophyta</taxon>
        <taxon>Embryophyta</taxon>
        <taxon>Tracheophyta</taxon>
        <taxon>Spermatophyta</taxon>
        <taxon>Magnoliopsida</taxon>
        <taxon>eudicotyledons</taxon>
        <taxon>Gunneridae</taxon>
        <taxon>Pentapetalae</taxon>
        <taxon>rosids</taxon>
        <taxon>malvids</taxon>
        <taxon>Sapindales</taxon>
        <taxon>Anacardiaceae</taxon>
        <taxon>Pistacia</taxon>
    </lineage>
</organism>
<protein>
    <submittedName>
        <fullName evidence="1">Uncharacterized protein</fullName>
    </submittedName>
</protein>
<reference evidence="2" key="1">
    <citation type="journal article" date="2023" name="G3 (Bethesda)">
        <title>Genome assembly and association tests identify interacting loci associated with vigor, precocity, and sex in interspecific pistachio rootstocks.</title>
        <authorList>
            <person name="Palmer W."/>
            <person name="Jacygrad E."/>
            <person name="Sagayaradj S."/>
            <person name="Cavanaugh K."/>
            <person name="Han R."/>
            <person name="Bertier L."/>
            <person name="Beede B."/>
            <person name="Kafkas S."/>
            <person name="Golino D."/>
            <person name="Preece J."/>
            <person name="Michelmore R."/>
        </authorList>
    </citation>
    <scope>NUCLEOTIDE SEQUENCE [LARGE SCALE GENOMIC DNA]</scope>
</reference>
<sequence length="97" mass="11102">MSCQVSEFVYYTIKMQSNSLIHAQQIFILAYGGIISFHIYTGDSKRLGMSYHLETVADEIGEEIDEAQIDGEYRDDSDGDIYSISLEIFKLLISEEY</sequence>